<organism evidence="2 3">
    <name type="scientific">Sphingobacterium allocomposti</name>
    <dbReference type="NCBI Taxonomy" id="415956"/>
    <lineage>
        <taxon>Bacteria</taxon>
        <taxon>Pseudomonadati</taxon>
        <taxon>Bacteroidota</taxon>
        <taxon>Sphingobacteriia</taxon>
        <taxon>Sphingobacteriales</taxon>
        <taxon>Sphingobacteriaceae</taxon>
        <taxon>Sphingobacterium</taxon>
    </lineage>
</organism>
<accession>A0A5S5D8S1</accession>
<evidence type="ECO:0000313" key="2">
    <source>
        <dbReference type="EMBL" id="TYP92430.1"/>
    </source>
</evidence>
<dbReference type="RefSeq" id="WP_148909261.1">
    <property type="nucleotide sequence ID" value="NZ_VNHX01000016.1"/>
</dbReference>
<sequence>MLVTVLTIISVAAILAIFNMDSPKKAVLFLLLVFAINGFVMLCIYYPGYTAALVAALIFAGISFGRSR</sequence>
<gene>
    <name evidence="2" type="ORF">BC792_11632</name>
</gene>
<proteinExistence type="predicted"/>
<evidence type="ECO:0000313" key="3">
    <source>
        <dbReference type="Proteomes" id="UP000325105"/>
    </source>
</evidence>
<dbReference type="OrthoDB" id="771313at2"/>
<comment type="caution">
    <text evidence="2">The sequence shown here is derived from an EMBL/GenBank/DDBJ whole genome shotgun (WGS) entry which is preliminary data.</text>
</comment>
<keyword evidence="1" id="KW-1133">Transmembrane helix</keyword>
<keyword evidence="1" id="KW-0472">Membrane</keyword>
<keyword evidence="1" id="KW-0812">Transmembrane</keyword>
<dbReference type="EMBL" id="VNHX01000016">
    <property type="protein sequence ID" value="TYP92430.1"/>
    <property type="molecule type" value="Genomic_DNA"/>
</dbReference>
<keyword evidence="3" id="KW-1185">Reference proteome</keyword>
<reference evidence="2 3" key="1">
    <citation type="submission" date="2019-07" db="EMBL/GenBank/DDBJ databases">
        <title>Genomic Encyclopedia of Archaeal and Bacterial Type Strains, Phase II (KMG-II): from individual species to whole genera.</title>
        <authorList>
            <person name="Goeker M."/>
        </authorList>
    </citation>
    <scope>NUCLEOTIDE SEQUENCE [LARGE SCALE GENOMIC DNA]</scope>
    <source>
        <strain evidence="2 3">DSM 18850</strain>
    </source>
</reference>
<dbReference type="AlphaFoldDB" id="A0A5S5D8S1"/>
<dbReference type="Proteomes" id="UP000325105">
    <property type="component" value="Unassembled WGS sequence"/>
</dbReference>
<evidence type="ECO:0000256" key="1">
    <source>
        <dbReference type="SAM" id="Phobius"/>
    </source>
</evidence>
<name>A0A5S5D8S1_9SPHI</name>
<feature type="transmembrane region" description="Helical" evidence="1">
    <location>
        <begin position="26"/>
        <end position="59"/>
    </location>
</feature>
<protein>
    <submittedName>
        <fullName evidence="2">Uncharacterized protein</fullName>
    </submittedName>
</protein>